<feature type="compositionally biased region" description="Basic and acidic residues" evidence="1">
    <location>
        <begin position="225"/>
        <end position="241"/>
    </location>
</feature>
<evidence type="ECO:0000313" key="4">
    <source>
        <dbReference type="Proteomes" id="UP000002051"/>
    </source>
</evidence>
<dbReference type="AlphaFoldDB" id="A0A072ULC5"/>
<organism evidence="2 4">
    <name type="scientific">Medicago truncatula</name>
    <name type="common">Barrel medic</name>
    <name type="synonym">Medicago tribuloides</name>
    <dbReference type="NCBI Taxonomy" id="3880"/>
    <lineage>
        <taxon>Eukaryota</taxon>
        <taxon>Viridiplantae</taxon>
        <taxon>Streptophyta</taxon>
        <taxon>Embryophyta</taxon>
        <taxon>Tracheophyta</taxon>
        <taxon>Spermatophyta</taxon>
        <taxon>Magnoliopsida</taxon>
        <taxon>eudicotyledons</taxon>
        <taxon>Gunneridae</taxon>
        <taxon>Pentapetalae</taxon>
        <taxon>rosids</taxon>
        <taxon>fabids</taxon>
        <taxon>Fabales</taxon>
        <taxon>Fabaceae</taxon>
        <taxon>Papilionoideae</taxon>
        <taxon>50 kb inversion clade</taxon>
        <taxon>NPAAA clade</taxon>
        <taxon>Hologalegina</taxon>
        <taxon>IRL clade</taxon>
        <taxon>Trifolieae</taxon>
        <taxon>Medicago</taxon>
    </lineage>
</organism>
<reference evidence="3" key="3">
    <citation type="submission" date="2015-04" db="UniProtKB">
        <authorList>
            <consortium name="EnsemblPlants"/>
        </authorList>
    </citation>
    <scope>IDENTIFICATION</scope>
    <source>
        <strain evidence="3">cv. Jemalong A17</strain>
    </source>
</reference>
<proteinExistence type="predicted"/>
<name>A0A072ULC5_MEDTR</name>
<dbReference type="EnsemblPlants" id="KEH26645">
    <property type="protein sequence ID" value="KEH26645"/>
    <property type="gene ID" value="MTR_6g065930"/>
</dbReference>
<keyword evidence="4" id="KW-1185">Reference proteome</keyword>
<dbReference type="EMBL" id="CM001222">
    <property type="protein sequence ID" value="KEH26645.1"/>
    <property type="molecule type" value="Genomic_DNA"/>
</dbReference>
<protein>
    <submittedName>
        <fullName evidence="2 3">Uncharacterized protein</fullName>
    </submittedName>
</protein>
<feature type="compositionally biased region" description="Basic and acidic residues" evidence="1">
    <location>
        <begin position="132"/>
        <end position="147"/>
    </location>
</feature>
<feature type="compositionally biased region" description="Polar residues" evidence="1">
    <location>
        <begin position="1"/>
        <end position="16"/>
    </location>
</feature>
<dbReference type="Proteomes" id="UP000002051">
    <property type="component" value="Chromosome 6"/>
</dbReference>
<feature type="region of interest" description="Disordered" evidence="1">
    <location>
        <begin position="132"/>
        <end position="153"/>
    </location>
</feature>
<feature type="region of interest" description="Disordered" evidence="1">
    <location>
        <begin position="1"/>
        <end position="29"/>
    </location>
</feature>
<evidence type="ECO:0000313" key="3">
    <source>
        <dbReference type="EnsemblPlants" id="KEH26645"/>
    </source>
</evidence>
<reference evidence="2 4" key="2">
    <citation type="journal article" date="2014" name="BMC Genomics">
        <title>An improved genome release (version Mt4.0) for the model legume Medicago truncatula.</title>
        <authorList>
            <person name="Tang H."/>
            <person name="Krishnakumar V."/>
            <person name="Bidwell S."/>
            <person name="Rosen B."/>
            <person name="Chan A."/>
            <person name="Zhou S."/>
            <person name="Gentzbittel L."/>
            <person name="Childs K.L."/>
            <person name="Yandell M."/>
            <person name="Gundlach H."/>
            <person name="Mayer K.F."/>
            <person name="Schwartz D.C."/>
            <person name="Town C.D."/>
        </authorList>
    </citation>
    <scope>GENOME REANNOTATION</scope>
    <source>
        <strain evidence="2">A17</strain>
        <strain evidence="3 4">cv. Jemalong A17</strain>
    </source>
</reference>
<evidence type="ECO:0000313" key="2">
    <source>
        <dbReference type="EMBL" id="KEH26645.1"/>
    </source>
</evidence>
<dbReference type="PANTHER" id="PTHR33067:SF31">
    <property type="entry name" value="RNA-DIRECTED DNA POLYMERASE"/>
    <property type="match status" value="1"/>
</dbReference>
<feature type="region of interest" description="Disordered" evidence="1">
    <location>
        <begin position="211"/>
        <end position="241"/>
    </location>
</feature>
<evidence type="ECO:0000256" key="1">
    <source>
        <dbReference type="SAM" id="MobiDB-lite"/>
    </source>
</evidence>
<reference evidence="2 4" key="1">
    <citation type="journal article" date="2011" name="Nature">
        <title>The Medicago genome provides insight into the evolution of rhizobial symbioses.</title>
        <authorList>
            <person name="Young N.D."/>
            <person name="Debelle F."/>
            <person name="Oldroyd G.E."/>
            <person name="Geurts R."/>
            <person name="Cannon S.B."/>
            <person name="Udvardi M.K."/>
            <person name="Benedito V.A."/>
            <person name="Mayer K.F."/>
            <person name="Gouzy J."/>
            <person name="Schoof H."/>
            <person name="Van de Peer Y."/>
            <person name="Proost S."/>
            <person name="Cook D.R."/>
            <person name="Meyers B.C."/>
            <person name="Spannagl M."/>
            <person name="Cheung F."/>
            <person name="De Mita S."/>
            <person name="Krishnakumar V."/>
            <person name="Gundlach H."/>
            <person name="Zhou S."/>
            <person name="Mudge J."/>
            <person name="Bharti A.K."/>
            <person name="Murray J.D."/>
            <person name="Naoumkina M.A."/>
            <person name="Rosen B."/>
            <person name="Silverstein K.A."/>
            <person name="Tang H."/>
            <person name="Rombauts S."/>
            <person name="Zhao P.X."/>
            <person name="Zhou P."/>
            <person name="Barbe V."/>
            <person name="Bardou P."/>
            <person name="Bechner M."/>
            <person name="Bellec A."/>
            <person name="Berger A."/>
            <person name="Berges H."/>
            <person name="Bidwell S."/>
            <person name="Bisseling T."/>
            <person name="Choisne N."/>
            <person name="Couloux A."/>
            <person name="Denny R."/>
            <person name="Deshpande S."/>
            <person name="Dai X."/>
            <person name="Doyle J.J."/>
            <person name="Dudez A.M."/>
            <person name="Farmer A.D."/>
            <person name="Fouteau S."/>
            <person name="Franken C."/>
            <person name="Gibelin C."/>
            <person name="Gish J."/>
            <person name="Goldstein S."/>
            <person name="Gonzalez A.J."/>
            <person name="Green P.J."/>
            <person name="Hallab A."/>
            <person name="Hartog M."/>
            <person name="Hua A."/>
            <person name="Humphray S.J."/>
            <person name="Jeong D.H."/>
            <person name="Jing Y."/>
            <person name="Jocker A."/>
            <person name="Kenton S.M."/>
            <person name="Kim D.J."/>
            <person name="Klee K."/>
            <person name="Lai H."/>
            <person name="Lang C."/>
            <person name="Lin S."/>
            <person name="Macmil S.L."/>
            <person name="Magdelenat G."/>
            <person name="Matthews L."/>
            <person name="McCorrison J."/>
            <person name="Monaghan E.L."/>
            <person name="Mun J.H."/>
            <person name="Najar F.Z."/>
            <person name="Nicholson C."/>
            <person name="Noirot C."/>
            <person name="O'Bleness M."/>
            <person name="Paule C.R."/>
            <person name="Poulain J."/>
            <person name="Prion F."/>
            <person name="Qin B."/>
            <person name="Qu C."/>
            <person name="Retzel E.F."/>
            <person name="Riddle C."/>
            <person name="Sallet E."/>
            <person name="Samain S."/>
            <person name="Samson N."/>
            <person name="Sanders I."/>
            <person name="Saurat O."/>
            <person name="Scarpelli C."/>
            <person name="Schiex T."/>
            <person name="Segurens B."/>
            <person name="Severin A.J."/>
            <person name="Sherrier D.J."/>
            <person name="Shi R."/>
            <person name="Sims S."/>
            <person name="Singer S.R."/>
            <person name="Sinharoy S."/>
            <person name="Sterck L."/>
            <person name="Viollet A."/>
            <person name="Wang B.B."/>
            <person name="Wang K."/>
            <person name="Wang M."/>
            <person name="Wang X."/>
            <person name="Warfsmann J."/>
            <person name="Weissenbach J."/>
            <person name="White D.D."/>
            <person name="White J.D."/>
            <person name="Wiley G.B."/>
            <person name="Wincker P."/>
            <person name="Xing Y."/>
            <person name="Yang L."/>
            <person name="Yao Z."/>
            <person name="Ying F."/>
            <person name="Zhai J."/>
            <person name="Zhou L."/>
            <person name="Zuber A."/>
            <person name="Denarie J."/>
            <person name="Dixon R.A."/>
            <person name="May G.D."/>
            <person name="Schwartz D.C."/>
            <person name="Rogers J."/>
            <person name="Quetier F."/>
            <person name="Town C.D."/>
            <person name="Roe B.A."/>
        </authorList>
    </citation>
    <scope>NUCLEOTIDE SEQUENCE [LARGE SCALE GENOMIC DNA]</scope>
    <source>
        <strain evidence="2">A17</strain>
        <strain evidence="3 4">cv. Jemalong A17</strain>
    </source>
</reference>
<gene>
    <name evidence="2" type="ordered locus">MTR_6g065930</name>
</gene>
<dbReference type="PANTHER" id="PTHR33067">
    <property type="entry name" value="RNA-DIRECTED DNA POLYMERASE-RELATED"/>
    <property type="match status" value="1"/>
</dbReference>
<dbReference type="HOGENOM" id="CLU_060832_1_0_1"/>
<accession>A0A072ULC5</accession>
<sequence length="241" mass="26496">MRPNQNFYKTPQNPFGQTAPPGYANNQGVPQKSSLELLMENYVINQSKQLQENDSFVKLTSKVDSISTHNKMLETQISQIAQQVATSSQTSEIFPGQTKANPKGLINAITLRDGKLLQDTVVKTKTIEGKIKSEKPQSEKAIGDSDKPIVSPPHKPKIPFTQRIAMPNLRGPGSFSIPCVIESETIEEAMCDLGASVSLMRLFFVKDLVQEDHGDDSGDEDEVGENLHDDSVHHDHEAGGE</sequence>